<keyword evidence="2" id="KW-1185">Reference proteome</keyword>
<evidence type="ECO:0000313" key="2">
    <source>
        <dbReference type="Proteomes" id="UP000581769"/>
    </source>
</evidence>
<evidence type="ECO:0000313" key="1">
    <source>
        <dbReference type="EMBL" id="MBB4683835.1"/>
    </source>
</evidence>
<gene>
    <name evidence="1" type="ORF">BJY18_001320</name>
</gene>
<name>A0A840IQW0_9PSEU</name>
<dbReference type="Proteomes" id="UP000581769">
    <property type="component" value="Unassembled WGS sequence"/>
</dbReference>
<accession>A0A840IQW0</accession>
<sequence>MSTNRITDGAERAIIENMLDRNREALIETARGPSEVDARRRRLVPSLTTPISLIKQAAAAERI</sequence>
<dbReference type="EMBL" id="JACHMG010000001">
    <property type="protein sequence ID" value="MBB4683835.1"/>
    <property type="molecule type" value="Genomic_DNA"/>
</dbReference>
<reference evidence="1 2" key="1">
    <citation type="submission" date="2020-08" db="EMBL/GenBank/DDBJ databases">
        <title>Sequencing the genomes of 1000 actinobacteria strains.</title>
        <authorList>
            <person name="Klenk H.-P."/>
        </authorList>
    </citation>
    <scope>NUCLEOTIDE SEQUENCE [LARGE SCALE GENOMIC DNA]</scope>
    <source>
        <strain evidence="1 2">DSM 45859</strain>
    </source>
</reference>
<organism evidence="1 2">
    <name type="scientific">Amycolatopsis jiangsuensis</name>
    <dbReference type="NCBI Taxonomy" id="1181879"/>
    <lineage>
        <taxon>Bacteria</taxon>
        <taxon>Bacillati</taxon>
        <taxon>Actinomycetota</taxon>
        <taxon>Actinomycetes</taxon>
        <taxon>Pseudonocardiales</taxon>
        <taxon>Pseudonocardiaceae</taxon>
        <taxon>Amycolatopsis</taxon>
    </lineage>
</organism>
<comment type="caution">
    <text evidence="1">The sequence shown here is derived from an EMBL/GenBank/DDBJ whole genome shotgun (WGS) entry which is preliminary data.</text>
</comment>
<proteinExistence type="predicted"/>
<dbReference type="AlphaFoldDB" id="A0A840IQW0"/>
<protein>
    <submittedName>
        <fullName evidence="1">Uncharacterized protein</fullName>
    </submittedName>
</protein>